<sequence length="234" mass="23488">MTTTIGQRVNAIGRRVLAQTAMSATVMTGLHFASVADFPPARWIFGPDSAPQASTASAPHAQTEGGSPVRVVTLSPGSSAAVVPAGLGAPAASPAADAIGPSGQRIAMVAPAKEEACGLACTPVPQAVAHPTPRPVAPKVATAKPSAQPGTARPAIARDMRDEARVLAEEPMPVAASMPDDIPMPPPVPAETGFALADLIPGHQMVVEGVSFVGNQARGVVTGVASGALDLVRR</sequence>
<evidence type="ECO:0000313" key="2">
    <source>
        <dbReference type="EMBL" id="GGD21296.1"/>
    </source>
</evidence>
<dbReference type="EMBL" id="BMJJ01000005">
    <property type="protein sequence ID" value="GGD21296.1"/>
    <property type="molecule type" value="Genomic_DNA"/>
</dbReference>
<accession>A0A917DB48</accession>
<organism evidence="2 3">
    <name type="scientific">Aureimonas glaciei</name>
    <dbReference type="NCBI Taxonomy" id="1776957"/>
    <lineage>
        <taxon>Bacteria</taxon>
        <taxon>Pseudomonadati</taxon>
        <taxon>Pseudomonadota</taxon>
        <taxon>Alphaproteobacteria</taxon>
        <taxon>Hyphomicrobiales</taxon>
        <taxon>Aurantimonadaceae</taxon>
        <taxon>Aureimonas</taxon>
    </lineage>
</organism>
<protein>
    <submittedName>
        <fullName evidence="2">Uncharacterized protein</fullName>
    </submittedName>
</protein>
<name>A0A917DB48_9HYPH</name>
<evidence type="ECO:0000256" key="1">
    <source>
        <dbReference type="SAM" id="MobiDB-lite"/>
    </source>
</evidence>
<reference evidence="2" key="1">
    <citation type="journal article" date="2014" name="Int. J. Syst. Evol. Microbiol.">
        <title>Complete genome sequence of Corynebacterium casei LMG S-19264T (=DSM 44701T), isolated from a smear-ripened cheese.</title>
        <authorList>
            <consortium name="US DOE Joint Genome Institute (JGI-PGF)"/>
            <person name="Walter F."/>
            <person name="Albersmeier A."/>
            <person name="Kalinowski J."/>
            <person name="Ruckert C."/>
        </authorList>
    </citation>
    <scope>NUCLEOTIDE SEQUENCE</scope>
    <source>
        <strain evidence="2">CGMCC 1.15493</strain>
    </source>
</reference>
<dbReference type="AlphaFoldDB" id="A0A917DB48"/>
<evidence type="ECO:0000313" key="3">
    <source>
        <dbReference type="Proteomes" id="UP000613160"/>
    </source>
</evidence>
<dbReference type="Proteomes" id="UP000613160">
    <property type="component" value="Unassembled WGS sequence"/>
</dbReference>
<proteinExistence type="predicted"/>
<comment type="caution">
    <text evidence="2">The sequence shown here is derived from an EMBL/GenBank/DDBJ whole genome shotgun (WGS) entry which is preliminary data.</text>
</comment>
<feature type="region of interest" description="Disordered" evidence="1">
    <location>
        <begin position="131"/>
        <end position="156"/>
    </location>
</feature>
<keyword evidence="3" id="KW-1185">Reference proteome</keyword>
<dbReference type="RefSeq" id="WP_188851072.1">
    <property type="nucleotide sequence ID" value="NZ_BMJJ01000005.1"/>
</dbReference>
<gene>
    <name evidence="2" type="ORF">GCM10011335_25270</name>
</gene>
<reference evidence="2" key="2">
    <citation type="submission" date="2020-09" db="EMBL/GenBank/DDBJ databases">
        <authorList>
            <person name="Sun Q."/>
            <person name="Zhou Y."/>
        </authorList>
    </citation>
    <scope>NUCLEOTIDE SEQUENCE</scope>
    <source>
        <strain evidence="2">CGMCC 1.15493</strain>
    </source>
</reference>